<keyword evidence="7" id="KW-1185">Reference proteome</keyword>
<dbReference type="GO" id="GO:0005524">
    <property type="term" value="F:ATP binding"/>
    <property type="evidence" value="ECO:0007669"/>
    <property type="project" value="UniProtKB-KW"/>
</dbReference>
<evidence type="ECO:0000256" key="4">
    <source>
        <dbReference type="ARBA" id="ARBA00022777"/>
    </source>
</evidence>
<dbReference type="PANTHER" id="PTHR27002:SF900">
    <property type="entry name" value="S-LOCUS LECTIN KINASE FAMILY PROTEIN"/>
    <property type="match status" value="1"/>
</dbReference>
<evidence type="ECO:0000256" key="1">
    <source>
        <dbReference type="ARBA" id="ARBA00022527"/>
    </source>
</evidence>
<organism evidence="6 7">
    <name type="scientific">Punica granatum</name>
    <name type="common">Pomegranate</name>
    <dbReference type="NCBI Taxonomy" id="22663"/>
    <lineage>
        <taxon>Eukaryota</taxon>
        <taxon>Viridiplantae</taxon>
        <taxon>Streptophyta</taxon>
        <taxon>Embryophyta</taxon>
        <taxon>Tracheophyta</taxon>
        <taxon>Spermatophyta</taxon>
        <taxon>Magnoliopsida</taxon>
        <taxon>eudicotyledons</taxon>
        <taxon>Gunneridae</taxon>
        <taxon>Pentapetalae</taxon>
        <taxon>rosids</taxon>
        <taxon>malvids</taxon>
        <taxon>Myrtales</taxon>
        <taxon>Lythraceae</taxon>
        <taxon>Punica</taxon>
    </lineage>
</organism>
<keyword evidence="1" id="KW-0723">Serine/threonine-protein kinase</keyword>
<dbReference type="GO" id="GO:0004674">
    <property type="term" value="F:protein serine/threonine kinase activity"/>
    <property type="evidence" value="ECO:0007669"/>
    <property type="project" value="UniProtKB-KW"/>
</dbReference>
<gene>
    <name evidence="6" type="ORF">CRG98_043897</name>
</gene>
<dbReference type="Proteomes" id="UP000233551">
    <property type="component" value="Unassembled WGS sequence"/>
</dbReference>
<dbReference type="InterPro" id="IPR011009">
    <property type="entry name" value="Kinase-like_dom_sf"/>
</dbReference>
<dbReference type="PANTHER" id="PTHR27002">
    <property type="entry name" value="RECEPTOR-LIKE SERINE/THREONINE-PROTEIN KINASE SD1-8"/>
    <property type="match status" value="1"/>
</dbReference>
<dbReference type="AlphaFoldDB" id="A0A2I0HVK2"/>
<evidence type="ECO:0000256" key="5">
    <source>
        <dbReference type="ARBA" id="ARBA00022840"/>
    </source>
</evidence>
<accession>A0A2I0HVK2</accession>
<dbReference type="EMBL" id="PGOL01005224">
    <property type="protein sequence ID" value="PKI35739.1"/>
    <property type="molecule type" value="Genomic_DNA"/>
</dbReference>
<reference evidence="6 7" key="1">
    <citation type="submission" date="2017-11" db="EMBL/GenBank/DDBJ databases">
        <title>De-novo sequencing of pomegranate (Punica granatum L.) genome.</title>
        <authorList>
            <person name="Akparov Z."/>
            <person name="Amiraslanov A."/>
            <person name="Hajiyeva S."/>
            <person name="Abbasov M."/>
            <person name="Kaur K."/>
            <person name="Hamwieh A."/>
            <person name="Solovyev V."/>
            <person name="Salamov A."/>
            <person name="Braich B."/>
            <person name="Kosarev P."/>
            <person name="Mahmoud A."/>
            <person name="Hajiyev E."/>
            <person name="Babayeva S."/>
            <person name="Izzatullayeva V."/>
            <person name="Mammadov A."/>
            <person name="Mammadov A."/>
            <person name="Sharifova S."/>
            <person name="Ojaghi J."/>
            <person name="Eynullazada K."/>
            <person name="Bayramov B."/>
            <person name="Abdulazimova A."/>
            <person name="Shahmuradov I."/>
        </authorList>
    </citation>
    <scope>NUCLEOTIDE SEQUENCE [LARGE SCALE GENOMIC DNA]</scope>
    <source>
        <strain evidence="7">cv. AG2017</strain>
        <tissue evidence="6">Leaf</tissue>
    </source>
</reference>
<keyword evidence="3" id="KW-0547">Nucleotide-binding</keyword>
<keyword evidence="4" id="KW-0418">Kinase</keyword>
<keyword evidence="2" id="KW-0808">Transferase</keyword>
<dbReference type="Gene3D" id="1.10.510.10">
    <property type="entry name" value="Transferase(Phosphotransferase) domain 1"/>
    <property type="match status" value="1"/>
</dbReference>
<keyword evidence="5" id="KW-0067">ATP-binding</keyword>
<proteinExistence type="predicted"/>
<dbReference type="SUPFAM" id="SSF56112">
    <property type="entry name" value="Protein kinase-like (PK-like)"/>
    <property type="match status" value="1"/>
</dbReference>
<evidence type="ECO:0008006" key="8">
    <source>
        <dbReference type="Google" id="ProtNLM"/>
    </source>
</evidence>
<sequence length="117" mass="12588">MAPEYAIDGLFSVKSDVFHVGILVLESISGKRNNGFYELDRDLIGHSLDPVPARACWGQAKHGIGGGEVDQRGEASSAPNILISLKIESSTGRTLCPAALDCVRMRLLSHLSRAEAR</sequence>
<comment type="caution">
    <text evidence="6">The sequence shown here is derived from an EMBL/GenBank/DDBJ whole genome shotgun (WGS) entry which is preliminary data.</text>
</comment>
<dbReference type="STRING" id="22663.A0A2I0HVK2"/>
<name>A0A2I0HVK2_PUNGR</name>
<evidence type="ECO:0000313" key="6">
    <source>
        <dbReference type="EMBL" id="PKI35739.1"/>
    </source>
</evidence>
<evidence type="ECO:0000313" key="7">
    <source>
        <dbReference type="Proteomes" id="UP000233551"/>
    </source>
</evidence>
<evidence type="ECO:0000256" key="2">
    <source>
        <dbReference type="ARBA" id="ARBA00022679"/>
    </source>
</evidence>
<evidence type="ECO:0000256" key="3">
    <source>
        <dbReference type="ARBA" id="ARBA00022741"/>
    </source>
</evidence>
<dbReference type="GO" id="GO:0005886">
    <property type="term" value="C:plasma membrane"/>
    <property type="evidence" value="ECO:0007669"/>
    <property type="project" value="TreeGrafter"/>
</dbReference>
<protein>
    <recommendedName>
        <fullName evidence="8">Serine-threonine/tyrosine-protein kinase catalytic domain-containing protein</fullName>
    </recommendedName>
</protein>